<sequence>MHKLCVTAISWSCTVSTHWTQTLHQHSGCTQIETHSTRVLQQCSTQGPNQLQASRRKQRDQIMAAAHNLCVISQFMKGSIGHVI</sequence>
<reference evidence="1" key="1">
    <citation type="submission" date="2019-12" db="EMBL/GenBank/DDBJ databases">
        <title>An insight into the sialome of adult female Ixodes ricinus ticks feeding for 6 days.</title>
        <authorList>
            <person name="Perner J."/>
            <person name="Ribeiro J.M.C."/>
        </authorList>
    </citation>
    <scope>NUCLEOTIDE SEQUENCE</scope>
    <source>
        <strain evidence="1">Semi-engorged</strain>
        <tissue evidence="1">Salivary glands</tissue>
    </source>
</reference>
<dbReference type="AlphaFoldDB" id="A0A6B0U7I2"/>
<accession>A0A6B0U7I2</accession>
<organism evidence="1">
    <name type="scientific">Ixodes ricinus</name>
    <name type="common">Common tick</name>
    <name type="synonym">Acarus ricinus</name>
    <dbReference type="NCBI Taxonomy" id="34613"/>
    <lineage>
        <taxon>Eukaryota</taxon>
        <taxon>Metazoa</taxon>
        <taxon>Ecdysozoa</taxon>
        <taxon>Arthropoda</taxon>
        <taxon>Chelicerata</taxon>
        <taxon>Arachnida</taxon>
        <taxon>Acari</taxon>
        <taxon>Parasitiformes</taxon>
        <taxon>Ixodida</taxon>
        <taxon>Ixodoidea</taxon>
        <taxon>Ixodidae</taxon>
        <taxon>Ixodinae</taxon>
        <taxon>Ixodes</taxon>
    </lineage>
</organism>
<evidence type="ECO:0000313" key="1">
    <source>
        <dbReference type="EMBL" id="MXU85107.1"/>
    </source>
</evidence>
<name>A0A6B0U7I2_IXORI</name>
<protein>
    <submittedName>
        <fullName evidence="1">Putative secreted protein</fullName>
    </submittedName>
</protein>
<proteinExistence type="predicted"/>
<dbReference type="EMBL" id="GIFC01003024">
    <property type="protein sequence ID" value="MXU85107.1"/>
    <property type="molecule type" value="Transcribed_RNA"/>
</dbReference>